<gene>
    <name evidence="1" type="ORF">K488DRAFT_79517</name>
</gene>
<comment type="caution">
    <text evidence="1">The sequence shown here is derived from an EMBL/GenBank/DDBJ whole genome shotgun (WGS) entry which is preliminary data.</text>
</comment>
<reference evidence="1" key="2">
    <citation type="journal article" date="2022" name="New Phytol.">
        <title>Evolutionary transition to the ectomycorrhizal habit in the genomes of a hyperdiverse lineage of mushroom-forming fungi.</title>
        <authorList>
            <person name="Looney B."/>
            <person name="Miyauchi S."/>
            <person name="Morin E."/>
            <person name="Drula E."/>
            <person name="Courty P.E."/>
            <person name="Kohler A."/>
            <person name="Kuo A."/>
            <person name="LaButti K."/>
            <person name="Pangilinan J."/>
            <person name="Lipzen A."/>
            <person name="Riley R."/>
            <person name="Andreopoulos W."/>
            <person name="He G."/>
            <person name="Johnson J."/>
            <person name="Nolan M."/>
            <person name="Tritt A."/>
            <person name="Barry K.W."/>
            <person name="Grigoriev I.V."/>
            <person name="Nagy L.G."/>
            <person name="Hibbett D."/>
            <person name="Henrissat B."/>
            <person name="Matheny P.B."/>
            <person name="Labbe J."/>
            <person name="Martin F.M."/>
        </authorList>
    </citation>
    <scope>NUCLEOTIDE SEQUENCE</scope>
    <source>
        <strain evidence="1">EC-137</strain>
    </source>
</reference>
<name>A0ACB8QGC7_9AGAM</name>
<dbReference type="EMBL" id="MU273611">
    <property type="protein sequence ID" value="KAI0030648.1"/>
    <property type="molecule type" value="Genomic_DNA"/>
</dbReference>
<accession>A0ACB8QGC7</accession>
<organism evidence="1 2">
    <name type="scientific">Vararia minispora EC-137</name>
    <dbReference type="NCBI Taxonomy" id="1314806"/>
    <lineage>
        <taxon>Eukaryota</taxon>
        <taxon>Fungi</taxon>
        <taxon>Dikarya</taxon>
        <taxon>Basidiomycota</taxon>
        <taxon>Agaricomycotina</taxon>
        <taxon>Agaricomycetes</taxon>
        <taxon>Russulales</taxon>
        <taxon>Lachnocladiaceae</taxon>
        <taxon>Vararia</taxon>
    </lineage>
</organism>
<evidence type="ECO:0000313" key="1">
    <source>
        <dbReference type="EMBL" id="KAI0030648.1"/>
    </source>
</evidence>
<reference evidence="1" key="1">
    <citation type="submission" date="2021-02" db="EMBL/GenBank/DDBJ databases">
        <authorList>
            <consortium name="DOE Joint Genome Institute"/>
            <person name="Ahrendt S."/>
            <person name="Looney B.P."/>
            <person name="Miyauchi S."/>
            <person name="Morin E."/>
            <person name="Drula E."/>
            <person name="Courty P.E."/>
            <person name="Chicoki N."/>
            <person name="Fauchery L."/>
            <person name="Kohler A."/>
            <person name="Kuo A."/>
            <person name="Labutti K."/>
            <person name="Pangilinan J."/>
            <person name="Lipzen A."/>
            <person name="Riley R."/>
            <person name="Andreopoulos W."/>
            <person name="He G."/>
            <person name="Johnson J."/>
            <person name="Barry K.W."/>
            <person name="Grigoriev I.V."/>
            <person name="Nagy L."/>
            <person name="Hibbett D."/>
            <person name="Henrissat B."/>
            <person name="Matheny P.B."/>
            <person name="Labbe J."/>
            <person name="Martin F."/>
        </authorList>
    </citation>
    <scope>NUCLEOTIDE SEQUENCE</scope>
    <source>
        <strain evidence="1">EC-137</strain>
    </source>
</reference>
<keyword evidence="2" id="KW-1185">Reference proteome</keyword>
<proteinExistence type="predicted"/>
<protein>
    <submittedName>
        <fullName evidence="1">Peroxisomal membrane anchor protein conserved region-domain-containing protein</fullName>
    </submittedName>
</protein>
<evidence type="ECO:0000313" key="2">
    <source>
        <dbReference type="Proteomes" id="UP000814128"/>
    </source>
</evidence>
<dbReference type="Proteomes" id="UP000814128">
    <property type="component" value="Unassembled WGS sequence"/>
</dbReference>
<sequence length="304" mass="32793">MDSERQDAVRNAVAFLNDPKTQNAPLAQRVQFLQAKGLTPAEIDAAIRQSAPNSSSGPQYAGPIYPAAYGSPQPSPWDWRDYFITAVVSGTIGYGVIALARKYLLPHLLPPSATVYEQDRDTLTAQFDAAEALLKEIQADTAAVKAAVEDQKERVDKVITDVDAAVGEMREREQKARDELREIRDEINNIRDMLPKMIEKSKESQTQSLSELQQELKSLKALLLSRGPTTSGYSTPPPPQIPQRASIPAWQLAGTPSAQPLPTSTASRAASPASIPGTPFAPLPSVGKGKETAVPGPEQAEQSS</sequence>